<comment type="cofactor">
    <cofactor evidence="1">
        <name>Mg(2+)</name>
        <dbReference type="ChEBI" id="CHEBI:18420"/>
    </cofactor>
</comment>
<keyword evidence="8" id="KW-0501">Molybdenum cofactor biosynthesis</keyword>
<dbReference type="InterPro" id="IPR005110">
    <property type="entry name" value="MoeA_linker/N"/>
</dbReference>
<dbReference type="NCBIfam" id="TIGR00177">
    <property type="entry name" value="molyb_syn"/>
    <property type="match status" value="1"/>
</dbReference>
<reference evidence="11" key="1">
    <citation type="submission" date="2018-05" db="EMBL/GenBank/DDBJ databases">
        <authorList>
            <person name="Lanie J.A."/>
            <person name="Ng W.-L."/>
            <person name="Kazmierczak K.M."/>
            <person name="Andrzejewski T.M."/>
            <person name="Davidsen T.M."/>
            <person name="Wayne K.J."/>
            <person name="Tettelin H."/>
            <person name="Glass J.I."/>
            <person name="Rusch D."/>
            <person name="Podicherti R."/>
            <person name="Tsui H.-C.T."/>
            <person name="Winkler M.E."/>
        </authorList>
    </citation>
    <scope>NUCLEOTIDE SEQUENCE</scope>
</reference>
<comment type="pathway">
    <text evidence="2">Cofactor biosynthesis; molybdopterin biosynthesis.</text>
</comment>
<evidence type="ECO:0000256" key="9">
    <source>
        <dbReference type="ARBA" id="ARBA00047317"/>
    </source>
</evidence>
<gene>
    <name evidence="11" type="ORF">METZ01_LOCUS52970</name>
</gene>
<dbReference type="CDD" id="cd00887">
    <property type="entry name" value="MoeA"/>
    <property type="match status" value="1"/>
</dbReference>
<dbReference type="NCBIfam" id="NF045515">
    <property type="entry name" value="Glp_gephyrin"/>
    <property type="match status" value="1"/>
</dbReference>
<evidence type="ECO:0000256" key="1">
    <source>
        <dbReference type="ARBA" id="ARBA00001946"/>
    </source>
</evidence>
<dbReference type="InterPro" id="IPR038987">
    <property type="entry name" value="MoeA-like"/>
</dbReference>
<dbReference type="InterPro" id="IPR001453">
    <property type="entry name" value="MoaB/Mog_dom"/>
</dbReference>
<dbReference type="GO" id="GO:0005829">
    <property type="term" value="C:cytosol"/>
    <property type="evidence" value="ECO:0007669"/>
    <property type="project" value="TreeGrafter"/>
</dbReference>
<dbReference type="InterPro" id="IPR036135">
    <property type="entry name" value="MoeA_linker/N_sf"/>
</dbReference>
<dbReference type="FunFam" id="3.40.980.10:FF:000004">
    <property type="entry name" value="Molybdopterin molybdenumtransferase"/>
    <property type="match status" value="1"/>
</dbReference>
<evidence type="ECO:0000256" key="4">
    <source>
        <dbReference type="ARBA" id="ARBA00022505"/>
    </source>
</evidence>
<dbReference type="AlphaFoldDB" id="A0A381S7R2"/>
<dbReference type="Pfam" id="PF00994">
    <property type="entry name" value="MoCF_biosynth"/>
    <property type="match status" value="1"/>
</dbReference>
<dbReference type="Gene3D" id="2.40.340.10">
    <property type="entry name" value="MoeA, C-terminal, domain IV"/>
    <property type="match status" value="1"/>
</dbReference>
<keyword evidence="7" id="KW-0460">Magnesium</keyword>
<evidence type="ECO:0000259" key="10">
    <source>
        <dbReference type="SMART" id="SM00852"/>
    </source>
</evidence>
<dbReference type="SUPFAM" id="SSF53218">
    <property type="entry name" value="Molybdenum cofactor biosynthesis proteins"/>
    <property type="match status" value="1"/>
</dbReference>
<dbReference type="GO" id="GO:0061599">
    <property type="term" value="F:molybdopterin molybdotransferase activity"/>
    <property type="evidence" value="ECO:0007669"/>
    <property type="project" value="UniProtKB-EC"/>
</dbReference>
<evidence type="ECO:0000256" key="5">
    <source>
        <dbReference type="ARBA" id="ARBA00022679"/>
    </source>
</evidence>
<evidence type="ECO:0000256" key="6">
    <source>
        <dbReference type="ARBA" id="ARBA00022723"/>
    </source>
</evidence>
<evidence type="ECO:0000256" key="2">
    <source>
        <dbReference type="ARBA" id="ARBA00005046"/>
    </source>
</evidence>
<dbReference type="Pfam" id="PF03453">
    <property type="entry name" value="MoeA_N"/>
    <property type="match status" value="1"/>
</dbReference>
<dbReference type="PANTHER" id="PTHR10192:SF5">
    <property type="entry name" value="GEPHYRIN"/>
    <property type="match status" value="1"/>
</dbReference>
<dbReference type="UniPathway" id="UPA00344"/>
<dbReference type="Gene3D" id="2.170.190.11">
    <property type="entry name" value="Molybdopterin biosynthesis moea protein, domain 3"/>
    <property type="match status" value="1"/>
</dbReference>
<feature type="domain" description="MoaB/Mog" evidence="10">
    <location>
        <begin position="179"/>
        <end position="316"/>
    </location>
</feature>
<evidence type="ECO:0000256" key="3">
    <source>
        <dbReference type="ARBA" id="ARBA00013269"/>
    </source>
</evidence>
<protein>
    <recommendedName>
        <fullName evidence="3">molybdopterin molybdotransferase</fullName>
        <ecNumber evidence="3">2.10.1.1</ecNumber>
    </recommendedName>
</protein>
<dbReference type="Gene3D" id="3.40.980.10">
    <property type="entry name" value="MoaB/Mog-like domain"/>
    <property type="match status" value="1"/>
</dbReference>
<proteinExistence type="predicted"/>
<dbReference type="SMART" id="SM00852">
    <property type="entry name" value="MoCF_biosynth"/>
    <property type="match status" value="1"/>
</dbReference>
<dbReference type="EC" id="2.10.1.1" evidence="3"/>
<keyword evidence="5" id="KW-0808">Transferase</keyword>
<dbReference type="Pfam" id="PF03454">
    <property type="entry name" value="MoeA_C"/>
    <property type="match status" value="1"/>
</dbReference>
<keyword evidence="4" id="KW-0500">Molybdenum</keyword>
<comment type="catalytic activity">
    <reaction evidence="9">
        <text>adenylyl-molybdopterin + molybdate = Mo-molybdopterin + AMP + H(+)</text>
        <dbReference type="Rhea" id="RHEA:35047"/>
        <dbReference type="ChEBI" id="CHEBI:15378"/>
        <dbReference type="ChEBI" id="CHEBI:36264"/>
        <dbReference type="ChEBI" id="CHEBI:62727"/>
        <dbReference type="ChEBI" id="CHEBI:71302"/>
        <dbReference type="ChEBI" id="CHEBI:456215"/>
        <dbReference type="EC" id="2.10.1.1"/>
    </reaction>
</comment>
<dbReference type="Gene3D" id="3.90.105.10">
    <property type="entry name" value="Molybdopterin biosynthesis moea protein, domain 2"/>
    <property type="match status" value="1"/>
</dbReference>
<evidence type="ECO:0000313" key="11">
    <source>
        <dbReference type="EMBL" id="SVA00116.1"/>
    </source>
</evidence>
<dbReference type="SUPFAM" id="SSF63882">
    <property type="entry name" value="MoeA N-terminal region -like"/>
    <property type="match status" value="1"/>
</dbReference>
<dbReference type="PANTHER" id="PTHR10192">
    <property type="entry name" value="MOLYBDOPTERIN BIOSYNTHESIS PROTEIN"/>
    <property type="match status" value="1"/>
</dbReference>
<keyword evidence="6" id="KW-0479">Metal-binding</keyword>
<dbReference type="EMBL" id="UINC01002768">
    <property type="protein sequence ID" value="SVA00116.1"/>
    <property type="molecule type" value="Genomic_DNA"/>
</dbReference>
<evidence type="ECO:0000256" key="8">
    <source>
        <dbReference type="ARBA" id="ARBA00023150"/>
    </source>
</evidence>
<dbReference type="InterPro" id="IPR036425">
    <property type="entry name" value="MoaB/Mog-like_dom_sf"/>
</dbReference>
<dbReference type="SUPFAM" id="SSF63867">
    <property type="entry name" value="MoeA C-terminal domain-like"/>
    <property type="match status" value="1"/>
</dbReference>
<dbReference type="PROSITE" id="PS01079">
    <property type="entry name" value="MOCF_BIOSYNTHESIS_2"/>
    <property type="match status" value="1"/>
</dbReference>
<sequence>MLSYEDARSLVFEHVKPLGKRNCPLTESQGLALSEDILAPHGLPLFDNSAVDGYAVQSADLVDASRKNPVRLKKMGYIAAGDTGEEQMNSGQCLQIATGAPLPPGADTVVMKEDIELNESFVYFTQAIPKTKNVRSQGEDIPEGRIMIPAGTLIGPAQIAVLATFGYAQVPVHRLPKISIVSTGSELVDVEGKPQAGQIRESNRFMLAGMVRQESCELVKISLVPDIPEILIQAFEEALQTDVALISGGMSVGDKDFAKPLLKEMGVEEIFWKIKFKPGKPLFFGRRGKTLVFGLPGNPASSYVLFEEFVRPALRKLMGRKILEETMVKATLDEPITETLNRLHFMRGQLSEKNGKFRVRPLAFQGSHSISSLVESNALIRVEADSPVLPEGSQVLVRPLRNEIG</sequence>
<accession>A0A381S7R2</accession>
<dbReference type="InterPro" id="IPR036688">
    <property type="entry name" value="MoeA_C_domain_IV_sf"/>
</dbReference>
<dbReference type="InterPro" id="IPR005111">
    <property type="entry name" value="MoeA_C_domain_IV"/>
</dbReference>
<evidence type="ECO:0000256" key="7">
    <source>
        <dbReference type="ARBA" id="ARBA00022842"/>
    </source>
</evidence>
<dbReference type="GO" id="GO:0006777">
    <property type="term" value="P:Mo-molybdopterin cofactor biosynthetic process"/>
    <property type="evidence" value="ECO:0007669"/>
    <property type="project" value="UniProtKB-KW"/>
</dbReference>
<dbReference type="GO" id="GO:0046872">
    <property type="term" value="F:metal ion binding"/>
    <property type="evidence" value="ECO:0007669"/>
    <property type="project" value="UniProtKB-KW"/>
</dbReference>
<dbReference type="InterPro" id="IPR008284">
    <property type="entry name" value="MoCF_biosynth_CS"/>
</dbReference>
<organism evidence="11">
    <name type="scientific">marine metagenome</name>
    <dbReference type="NCBI Taxonomy" id="408172"/>
    <lineage>
        <taxon>unclassified sequences</taxon>
        <taxon>metagenomes</taxon>
        <taxon>ecological metagenomes</taxon>
    </lineage>
</organism>
<name>A0A381S7R2_9ZZZZ</name>